<name>F3CHK6_PSESG</name>
<evidence type="ECO:0008006" key="3">
    <source>
        <dbReference type="Google" id="ProtNLM"/>
    </source>
</evidence>
<gene>
    <name evidence="1" type="ORF">Pgy4_37896</name>
</gene>
<protein>
    <recommendedName>
        <fullName evidence="3">Permease</fullName>
    </recommendedName>
</protein>
<evidence type="ECO:0000313" key="1">
    <source>
        <dbReference type="EMBL" id="EGH18748.1"/>
    </source>
</evidence>
<dbReference type="HOGENOM" id="CLU_3366729_0_0_6"/>
<reference evidence="1 2" key="1">
    <citation type="journal article" date="2011" name="PLoS Pathog.">
        <title>Dynamic evolution of pathogenicity revealed by sequencing and comparative genomics of 19 Pseudomonas syringae isolates.</title>
        <authorList>
            <person name="Baltrus D.A."/>
            <person name="Nishimura M.T."/>
            <person name="Romanchuk A."/>
            <person name="Chang J.H."/>
            <person name="Mukhtar M.S."/>
            <person name="Cherkis K."/>
            <person name="Roach J."/>
            <person name="Grant S.R."/>
            <person name="Jones C.D."/>
            <person name="Dangl J.L."/>
        </authorList>
    </citation>
    <scope>NUCLEOTIDE SEQUENCE [LARGE SCALE GENOMIC DNA]</scope>
    <source>
        <strain evidence="2">race 4</strain>
    </source>
</reference>
<dbReference type="EMBL" id="ADWY01003114">
    <property type="protein sequence ID" value="EGH18748.1"/>
    <property type="molecule type" value="Genomic_DNA"/>
</dbReference>
<dbReference type="Proteomes" id="UP000005466">
    <property type="component" value="Unassembled WGS sequence"/>
</dbReference>
<accession>F3CHK6</accession>
<dbReference type="BioCyc" id="PSYR875330:G11XH-7244-MONOMER"/>
<evidence type="ECO:0000313" key="2">
    <source>
        <dbReference type="Proteomes" id="UP000005466"/>
    </source>
</evidence>
<proteinExistence type="predicted"/>
<dbReference type="AlphaFoldDB" id="F3CHK6"/>
<comment type="caution">
    <text evidence="1">The sequence shown here is derived from an EMBL/GenBank/DDBJ whole genome shotgun (WGS) entry which is preliminary data.</text>
</comment>
<sequence>MLLPVIGALLVGGAGVLFGTRRALNVSPLTVLREG</sequence>
<organism evidence="1 2">
    <name type="scientific">Pseudomonas savastanoi pv. glycinea str. race 4</name>
    <dbReference type="NCBI Taxonomy" id="875330"/>
    <lineage>
        <taxon>Bacteria</taxon>
        <taxon>Pseudomonadati</taxon>
        <taxon>Pseudomonadota</taxon>
        <taxon>Gammaproteobacteria</taxon>
        <taxon>Pseudomonadales</taxon>
        <taxon>Pseudomonadaceae</taxon>
        <taxon>Pseudomonas</taxon>
    </lineage>
</organism>